<keyword evidence="2" id="KW-0378">Hydrolase</keyword>
<dbReference type="AlphaFoldDB" id="A0AAF0CLQ6"/>
<dbReference type="Pfam" id="PF00756">
    <property type="entry name" value="Esterase"/>
    <property type="match status" value="1"/>
</dbReference>
<dbReference type="EMBL" id="CP119075">
    <property type="protein sequence ID" value="WED63138.1"/>
    <property type="molecule type" value="Genomic_DNA"/>
</dbReference>
<protein>
    <submittedName>
        <fullName evidence="2">Alpha/beta hydrolase-fold protein</fullName>
    </submittedName>
</protein>
<sequence>MIPRLILAFLVTASASIAAEPTAPRAPRKPVVWNNPDKVKSDLVTHHELVSASMDRVVGYTLYLPPGYAEDGNTTRYPVVYFLHGAGGNESADGPAFAGYIHRQSAKYNFPPVICVFPNGGMSAYRNHPDTGINVETMIIDELLPHIDATYRTLPQRESRGLAGYSMGGGGAVHLALKHSDLFSVAASWAGSQVNFRTKELYDDITIDMLRAQEPTIRLLMITGYDDQATYDAHGPFTALLDAAKYPYTLRKLRGVNHNLGLYYVHTARDLVTFLLQDIATAVVE</sequence>
<dbReference type="Proteomes" id="UP001218638">
    <property type="component" value="Chromosome"/>
</dbReference>
<evidence type="ECO:0000256" key="1">
    <source>
        <dbReference type="SAM" id="SignalP"/>
    </source>
</evidence>
<dbReference type="Gene3D" id="3.40.50.1820">
    <property type="entry name" value="alpha/beta hydrolase"/>
    <property type="match status" value="1"/>
</dbReference>
<dbReference type="SUPFAM" id="SSF53474">
    <property type="entry name" value="alpha/beta-Hydrolases"/>
    <property type="match status" value="1"/>
</dbReference>
<feature type="chain" id="PRO_5042084963" evidence="1">
    <location>
        <begin position="19"/>
        <end position="285"/>
    </location>
</feature>
<organism evidence="2 3">
    <name type="scientific">Synoicihabitans lomoniglobus</name>
    <dbReference type="NCBI Taxonomy" id="2909285"/>
    <lineage>
        <taxon>Bacteria</taxon>
        <taxon>Pseudomonadati</taxon>
        <taxon>Verrucomicrobiota</taxon>
        <taxon>Opitutia</taxon>
        <taxon>Opitutales</taxon>
        <taxon>Opitutaceae</taxon>
        <taxon>Synoicihabitans</taxon>
    </lineage>
</organism>
<feature type="signal peptide" evidence="1">
    <location>
        <begin position="1"/>
        <end position="18"/>
    </location>
</feature>
<gene>
    <name evidence="2" type="ORF">PXH66_12435</name>
</gene>
<name>A0AAF0CLQ6_9BACT</name>
<dbReference type="KEGG" id="slom:PXH66_12435"/>
<keyword evidence="3" id="KW-1185">Reference proteome</keyword>
<keyword evidence="1" id="KW-0732">Signal</keyword>
<dbReference type="RefSeq" id="WP_330927533.1">
    <property type="nucleotide sequence ID" value="NZ_CP119075.1"/>
</dbReference>
<accession>A0AAF0CLQ6</accession>
<evidence type="ECO:0000313" key="2">
    <source>
        <dbReference type="EMBL" id="WED63138.1"/>
    </source>
</evidence>
<dbReference type="InterPro" id="IPR029058">
    <property type="entry name" value="AB_hydrolase_fold"/>
</dbReference>
<dbReference type="InterPro" id="IPR000801">
    <property type="entry name" value="Esterase-like"/>
</dbReference>
<proteinExistence type="predicted"/>
<reference evidence="2" key="1">
    <citation type="submission" date="2023-03" db="EMBL/GenBank/DDBJ databases">
        <title>Lomoglobus Profundus gen. nov., sp. nov., a novel member of the phylum Verrucomicrobia, isolated from deep-marine sediment of South China Sea.</title>
        <authorList>
            <person name="Ahmad T."/>
            <person name="Ishaq S.E."/>
            <person name="Wang F."/>
        </authorList>
    </citation>
    <scope>NUCLEOTIDE SEQUENCE</scope>
    <source>
        <strain evidence="2">LMO-M01</strain>
    </source>
</reference>
<dbReference type="PANTHER" id="PTHR48098:SF1">
    <property type="entry name" value="DIACYLGLYCEROL ACYLTRANSFERASE_MYCOLYLTRANSFERASE AG85A"/>
    <property type="match status" value="1"/>
</dbReference>
<dbReference type="GO" id="GO:0016787">
    <property type="term" value="F:hydrolase activity"/>
    <property type="evidence" value="ECO:0007669"/>
    <property type="project" value="UniProtKB-KW"/>
</dbReference>
<dbReference type="InterPro" id="IPR050583">
    <property type="entry name" value="Mycobacterial_A85_antigen"/>
</dbReference>
<dbReference type="GO" id="GO:0016747">
    <property type="term" value="F:acyltransferase activity, transferring groups other than amino-acyl groups"/>
    <property type="evidence" value="ECO:0007669"/>
    <property type="project" value="TreeGrafter"/>
</dbReference>
<evidence type="ECO:0000313" key="3">
    <source>
        <dbReference type="Proteomes" id="UP001218638"/>
    </source>
</evidence>
<dbReference type="PANTHER" id="PTHR48098">
    <property type="entry name" value="ENTEROCHELIN ESTERASE-RELATED"/>
    <property type="match status" value="1"/>
</dbReference>